<keyword evidence="2" id="KW-1133">Transmembrane helix</keyword>
<organism evidence="3 4">
    <name type="scientific">Actinospica acidithermotolerans</name>
    <dbReference type="NCBI Taxonomy" id="2828514"/>
    <lineage>
        <taxon>Bacteria</taxon>
        <taxon>Bacillati</taxon>
        <taxon>Actinomycetota</taxon>
        <taxon>Actinomycetes</taxon>
        <taxon>Catenulisporales</taxon>
        <taxon>Actinospicaceae</taxon>
        <taxon>Actinospica</taxon>
    </lineage>
</organism>
<accession>A0A941ED17</accession>
<sequence>MDTKTQVNGSAEQVRETGREAGRFRALMKRPATMVSTAVVVGAAVLGVVVLGDLARTETATPAVASSRSNGGSSESADRLPSGSAPSTLTTT</sequence>
<comment type="caution">
    <text evidence="3">The sequence shown here is derived from an EMBL/GenBank/DDBJ whole genome shotgun (WGS) entry which is preliminary data.</text>
</comment>
<gene>
    <name evidence="3" type="ORF">KDK95_18175</name>
</gene>
<evidence type="ECO:0000256" key="1">
    <source>
        <dbReference type="SAM" id="MobiDB-lite"/>
    </source>
</evidence>
<feature type="compositionally biased region" description="Low complexity" evidence="1">
    <location>
        <begin position="66"/>
        <end position="75"/>
    </location>
</feature>
<keyword evidence="2" id="KW-0812">Transmembrane</keyword>
<evidence type="ECO:0000256" key="2">
    <source>
        <dbReference type="SAM" id="Phobius"/>
    </source>
</evidence>
<feature type="region of interest" description="Disordered" evidence="1">
    <location>
        <begin position="57"/>
        <end position="92"/>
    </location>
</feature>
<feature type="compositionally biased region" description="Polar residues" evidence="1">
    <location>
        <begin position="1"/>
        <end position="11"/>
    </location>
</feature>
<reference evidence="3" key="1">
    <citation type="submission" date="2021-04" db="EMBL/GenBank/DDBJ databases">
        <title>Genome based classification of Actinospica acidithermotolerans sp. nov., an actinobacterium isolated from an Indonesian hot spring.</title>
        <authorList>
            <person name="Kusuma A.B."/>
            <person name="Putra K.E."/>
            <person name="Nafisah S."/>
            <person name="Loh J."/>
            <person name="Nouioui I."/>
            <person name="Goodfellow M."/>
        </authorList>
    </citation>
    <scope>NUCLEOTIDE SEQUENCE</scope>
    <source>
        <strain evidence="3">MGRD01-02</strain>
    </source>
</reference>
<evidence type="ECO:0000313" key="3">
    <source>
        <dbReference type="EMBL" id="MBR7828247.1"/>
    </source>
</evidence>
<dbReference type="EMBL" id="JAGSOH010000052">
    <property type="protein sequence ID" value="MBR7828247.1"/>
    <property type="molecule type" value="Genomic_DNA"/>
</dbReference>
<feature type="region of interest" description="Disordered" evidence="1">
    <location>
        <begin position="1"/>
        <end position="21"/>
    </location>
</feature>
<dbReference type="AlphaFoldDB" id="A0A941ED17"/>
<name>A0A941ED17_9ACTN</name>
<keyword evidence="2" id="KW-0472">Membrane</keyword>
<proteinExistence type="predicted"/>
<protein>
    <submittedName>
        <fullName evidence="3">Uncharacterized protein</fullName>
    </submittedName>
</protein>
<dbReference type="Proteomes" id="UP000676325">
    <property type="component" value="Unassembled WGS sequence"/>
</dbReference>
<keyword evidence="4" id="KW-1185">Reference proteome</keyword>
<evidence type="ECO:0000313" key="4">
    <source>
        <dbReference type="Proteomes" id="UP000676325"/>
    </source>
</evidence>
<feature type="transmembrane region" description="Helical" evidence="2">
    <location>
        <begin position="32"/>
        <end position="52"/>
    </location>
</feature>
<dbReference type="RefSeq" id="WP_212519385.1">
    <property type="nucleotide sequence ID" value="NZ_JAGSOH010000052.1"/>
</dbReference>